<dbReference type="RefSeq" id="WP_406762761.1">
    <property type="nucleotide sequence ID" value="NZ_JBJIAB010000051.1"/>
</dbReference>
<protein>
    <submittedName>
        <fullName evidence="1">Uncharacterized protein</fullName>
    </submittedName>
</protein>
<gene>
    <name evidence="1" type="ORF">ACJDTP_24920</name>
</gene>
<sequence length="41" mass="4878">MKFSEIKNCKYCPYMKCLLRTDQDFSICPVEAKKRESEKAD</sequence>
<keyword evidence="2" id="KW-1185">Reference proteome</keyword>
<evidence type="ECO:0000313" key="2">
    <source>
        <dbReference type="Proteomes" id="UP001623600"/>
    </source>
</evidence>
<proteinExistence type="predicted"/>
<evidence type="ECO:0000313" key="1">
    <source>
        <dbReference type="EMBL" id="MFL0168309.1"/>
    </source>
</evidence>
<accession>A0ABW8SEV6</accession>
<dbReference type="EMBL" id="JBJIAB010000051">
    <property type="protein sequence ID" value="MFL0168309.1"/>
    <property type="molecule type" value="Genomic_DNA"/>
</dbReference>
<dbReference type="Proteomes" id="UP001623600">
    <property type="component" value="Unassembled WGS sequence"/>
</dbReference>
<organism evidence="1 2">
    <name type="scientific">Candidatus Clostridium helianthi</name>
    <dbReference type="NCBI Taxonomy" id="3381660"/>
    <lineage>
        <taxon>Bacteria</taxon>
        <taxon>Bacillati</taxon>
        <taxon>Bacillota</taxon>
        <taxon>Clostridia</taxon>
        <taxon>Eubacteriales</taxon>
        <taxon>Clostridiaceae</taxon>
        <taxon>Clostridium</taxon>
    </lineage>
</organism>
<name>A0ABW8SEV6_9CLOT</name>
<reference evidence="1 2" key="1">
    <citation type="submission" date="2024-11" db="EMBL/GenBank/DDBJ databases">
        <authorList>
            <person name="Heng Y.C."/>
            <person name="Lim A.C.H."/>
            <person name="Lee J.K.Y."/>
            <person name="Kittelmann S."/>
        </authorList>
    </citation>
    <scope>NUCLEOTIDE SEQUENCE [LARGE SCALE GENOMIC DNA]</scope>
    <source>
        <strain evidence="1 2">WILCCON 0112</strain>
    </source>
</reference>
<comment type="caution">
    <text evidence="1">The sequence shown here is derived from an EMBL/GenBank/DDBJ whole genome shotgun (WGS) entry which is preliminary data.</text>
</comment>